<dbReference type="InterPro" id="IPR008538">
    <property type="entry name" value="Uma2"/>
</dbReference>
<gene>
    <name evidence="2" type="ORF">GCM10011514_49050</name>
</gene>
<accession>A0A916Z7R7</accession>
<comment type="caution">
    <text evidence="2">The sequence shown here is derived from an EMBL/GenBank/DDBJ whole genome shotgun (WGS) entry which is preliminary data.</text>
</comment>
<dbReference type="InterPro" id="IPR012296">
    <property type="entry name" value="Nuclease_put_TT1808"/>
</dbReference>
<feature type="domain" description="Putative restriction endonuclease" evidence="1">
    <location>
        <begin position="33"/>
        <end position="201"/>
    </location>
</feature>
<dbReference type="SUPFAM" id="SSF52980">
    <property type="entry name" value="Restriction endonuclease-like"/>
    <property type="match status" value="1"/>
</dbReference>
<dbReference type="EMBL" id="BMKK01000014">
    <property type="protein sequence ID" value="GGD79180.1"/>
    <property type="molecule type" value="Genomic_DNA"/>
</dbReference>
<dbReference type="PANTHER" id="PTHR34107">
    <property type="entry name" value="SLL0198 PROTEIN-RELATED"/>
    <property type="match status" value="1"/>
</dbReference>
<evidence type="ECO:0000259" key="1">
    <source>
        <dbReference type="Pfam" id="PF05685"/>
    </source>
</evidence>
<reference evidence="2" key="2">
    <citation type="submission" date="2020-09" db="EMBL/GenBank/DDBJ databases">
        <authorList>
            <person name="Sun Q."/>
            <person name="Zhou Y."/>
        </authorList>
    </citation>
    <scope>NUCLEOTIDE SEQUENCE</scope>
    <source>
        <strain evidence="2">CGMCC 1.15958</strain>
    </source>
</reference>
<dbReference type="Proteomes" id="UP000609064">
    <property type="component" value="Unassembled WGS sequence"/>
</dbReference>
<name>A0A916Z7R7_9BACT</name>
<reference evidence="2" key="1">
    <citation type="journal article" date="2014" name="Int. J. Syst. Evol. Microbiol.">
        <title>Complete genome sequence of Corynebacterium casei LMG S-19264T (=DSM 44701T), isolated from a smear-ripened cheese.</title>
        <authorList>
            <consortium name="US DOE Joint Genome Institute (JGI-PGF)"/>
            <person name="Walter F."/>
            <person name="Albersmeier A."/>
            <person name="Kalinowski J."/>
            <person name="Ruckert C."/>
        </authorList>
    </citation>
    <scope>NUCLEOTIDE SEQUENCE</scope>
    <source>
        <strain evidence="2">CGMCC 1.15958</strain>
    </source>
</reference>
<dbReference type="CDD" id="cd06260">
    <property type="entry name" value="DUF820-like"/>
    <property type="match status" value="1"/>
</dbReference>
<dbReference type="Pfam" id="PF05685">
    <property type="entry name" value="Uma2"/>
    <property type="match status" value="1"/>
</dbReference>
<dbReference type="RefSeq" id="WP_188770478.1">
    <property type="nucleotide sequence ID" value="NZ_BMKK01000014.1"/>
</dbReference>
<dbReference type="InterPro" id="IPR011335">
    <property type="entry name" value="Restrct_endonuc-II-like"/>
</dbReference>
<protein>
    <recommendedName>
        <fullName evidence="1">Putative restriction endonuclease domain-containing protein</fullName>
    </recommendedName>
</protein>
<dbReference type="Gene3D" id="3.90.1570.10">
    <property type="entry name" value="tt1808, chain A"/>
    <property type="match status" value="1"/>
</dbReference>
<evidence type="ECO:0000313" key="2">
    <source>
        <dbReference type="EMBL" id="GGD79180.1"/>
    </source>
</evidence>
<dbReference type="AlphaFoldDB" id="A0A916Z7R7"/>
<keyword evidence="3" id="KW-1185">Reference proteome</keyword>
<organism evidence="2 3">
    <name type="scientific">Emticicia aquatilis</name>
    <dbReference type="NCBI Taxonomy" id="1537369"/>
    <lineage>
        <taxon>Bacteria</taxon>
        <taxon>Pseudomonadati</taxon>
        <taxon>Bacteroidota</taxon>
        <taxon>Cytophagia</taxon>
        <taxon>Cytophagales</taxon>
        <taxon>Leadbetterellaceae</taxon>
        <taxon>Emticicia</taxon>
    </lineage>
</organism>
<dbReference type="PANTHER" id="PTHR34107:SF7">
    <property type="entry name" value="SLR2092 PROTEIN"/>
    <property type="match status" value="1"/>
</dbReference>
<evidence type="ECO:0000313" key="3">
    <source>
        <dbReference type="Proteomes" id="UP000609064"/>
    </source>
</evidence>
<proteinExistence type="predicted"/>
<sequence>MTYPVAEIQQIISEEHQSRLIDMSMFEMTDDVFFAFCQANDHLKLERNPDGTILFMALTGGISGENNAELNIDLGIWKRRNGGHIYDSSTGFRLPDGSVRSPDAAWLSEEKYAQISEEDRRKHLPVAPEFIVELMSETDSLKEAQNKMLSYIENGVLLGWLINPKIETVYIYRADGTISKVEGFSQTLSGEQVLAGFEFDLSLLKK</sequence>